<reference evidence="2 5" key="1">
    <citation type="journal article" date="2019" name="Int. J. Syst. Evol. Microbiol.">
        <title>The Global Catalogue of Microorganisms (GCM) 10K type strain sequencing project: providing services to taxonomists for standard genome sequencing and annotation.</title>
        <authorList>
            <consortium name="The Broad Institute Genomics Platform"/>
            <consortium name="The Broad Institute Genome Sequencing Center for Infectious Disease"/>
            <person name="Wu L."/>
            <person name="Ma J."/>
        </authorList>
    </citation>
    <scope>NUCLEOTIDE SEQUENCE [LARGE SCALE GENOMIC DNA]</scope>
    <source>
        <strain evidence="2 5">JCM 10667</strain>
    </source>
</reference>
<evidence type="ECO:0000259" key="1">
    <source>
        <dbReference type="PROSITE" id="PS50035"/>
    </source>
</evidence>
<reference evidence="2" key="3">
    <citation type="submission" date="2023-12" db="EMBL/GenBank/DDBJ databases">
        <authorList>
            <person name="Sun Q."/>
            <person name="Inoue M."/>
        </authorList>
    </citation>
    <scope>NUCLEOTIDE SEQUENCE</scope>
    <source>
        <strain evidence="2">JCM 10667</strain>
    </source>
</reference>
<dbReference type="PANTHER" id="PTHR21248">
    <property type="entry name" value="CARDIOLIPIN SYNTHASE"/>
    <property type="match status" value="1"/>
</dbReference>
<dbReference type="InterPro" id="IPR001736">
    <property type="entry name" value="PLipase_D/transphosphatidylase"/>
</dbReference>
<dbReference type="Proteomes" id="UP001501427">
    <property type="component" value="Unassembled WGS sequence"/>
</dbReference>
<reference evidence="3 4" key="2">
    <citation type="submission" date="2020-08" db="EMBL/GenBank/DDBJ databases">
        <title>Sequencing the genomes of 1000 actinobacteria strains.</title>
        <authorList>
            <person name="Klenk H.-P."/>
        </authorList>
    </citation>
    <scope>NUCLEOTIDE SEQUENCE [LARGE SCALE GENOMIC DNA]</scope>
    <source>
        <strain evidence="3 4">DSM 44772</strain>
    </source>
</reference>
<keyword evidence="5" id="KW-1185">Reference proteome</keyword>
<dbReference type="InterPro" id="IPR025202">
    <property type="entry name" value="PLD-like_dom"/>
</dbReference>
<dbReference type="SUPFAM" id="SSF56024">
    <property type="entry name" value="Phospholipase D/nuclease"/>
    <property type="match status" value="2"/>
</dbReference>
<dbReference type="PANTHER" id="PTHR21248:SF23">
    <property type="entry name" value="CARDIOLIPIN SYNTHASE B"/>
    <property type="match status" value="1"/>
</dbReference>
<dbReference type="Gene3D" id="3.30.870.10">
    <property type="entry name" value="Endonuclease Chain A"/>
    <property type="match status" value="2"/>
</dbReference>
<dbReference type="EMBL" id="JACHMV010000001">
    <property type="protein sequence ID" value="MBB4777326.1"/>
    <property type="molecule type" value="Genomic_DNA"/>
</dbReference>
<evidence type="ECO:0000313" key="5">
    <source>
        <dbReference type="Proteomes" id="UP001501427"/>
    </source>
</evidence>
<accession>A0A7W7IHR3</accession>
<comment type="caution">
    <text evidence="3">The sequence shown here is derived from an EMBL/GenBank/DDBJ whole genome shotgun (WGS) entry which is preliminary data.</text>
</comment>
<organism evidence="3 4">
    <name type="scientific">Actinomadura livida</name>
    <dbReference type="NCBI Taxonomy" id="79909"/>
    <lineage>
        <taxon>Bacteria</taxon>
        <taxon>Bacillati</taxon>
        <taxon>Actinomycetota</taxon>
        <taxon>Actinomycetes</taxon>
        <taxon>Streptosporangiales</taxon>
        <taxon>Thermomonosporaceae</taxon>
        <taxon>Actinomadura</taxon>
    </lineage>
</organism>
<dbReference type="Proteomes" id="UP000549343">
    <property type="component" value="Unassembled WGS sequence"/>
</dbReference>
<dbReference type="EMBL" id="BAAAHD010000015">
    <property type="protein sequence ID" value="GAA0554307.1"/>
    <property type="molecule type" value="Genomic_DNA"/>
</dbReference>
<dbReference type="GO" id="GO:0032049">
    <property type="term" value="P:cardiolipin biosynthetic process"/>
    <property type="evidence" value="ECO:0007669"/>
    <property type="project" value="UniProtKB-ARBA"/>
</dbReference>
<dbReference type="Pfam" id="PF13091">
    <property type="entry name" value="PLDc_2"/>
    <property type="match status" value="1"/>
</dbReference>
<name>A0A7W7IHR3_9ACTN</name>
<proteinExistence type="predicted"/>
<dbReference type="GO" id="GO:0016020">
    <property type="term" value="C:membrane"/>
    <property type="evidence" value="ECO:0007669"/>
    <property type="project" value="TreeGrafter"/>
</dbReference>
<dbReference type="GO" id="GO:0008808">
    <property type="term" value="F:cardiolipin synthase activity"/>
    <property type="evidence" value="ECO:0007669"/>
    <property type="project" value="TreeGrafter"/>
</dbReference>
<dbReference type="SMART" id="SM00155">
    <property type="entry name" value="PLDc"/>
    <property type="match status" value="2"/>
</dbReference>
<evidence type="ECO:0000313" key="3">
    <source>
        <dbReference type="EMBL" id="MBB4777326.1"/>
    </source>
</evidence>
<protein>
    <submittedName>
        <fullName evidence="3">Phosphatidylserine/phosphatidylglycerophosphate/ cardiolipin synthase-like enzyme</fullName>
    </submittedName>
</protein>
<evidence type="ECO:0000313" key="4">
    <source>
        <dbReference type="Proteomes" id="UP000549343"/>
    </source>
</evidence>
<gene>
    <name evidence="3" type="ORF">F4557_005744</name>
    <name evidence="2" type="ORF">GCM10009546_15340</name>
</gene>
<dbReference type="RefSeq" id="WP_184887697.1">
    <property type="nucleotide sequence ID" value="NZ_BAAAHD010000015.1"/>
</dbReference>
<dbReference type="PROSITE" id="PS50035">
    <property type="entry name" value="PLD"/>
    <property type="match status" value="1"/>
</dbReference>
<evidence type="ECO:0000313" key="2">
    <source>
        <dbReference type="EMBL" id="GAA0554307.1"/>
    </source>
</evidence>
<dbReference type="AlphaFoldDB" id="A0A7W7IHR3"/>
<sequence>MSTRATGRLVDEDGAAWRSGLVVDVIHGSRLFGPPLGTAVPDDQGVFSLSYAADAPGLRQPLGTRQLVIRISDRVGRLVHRRERADVDTEVLDLGDIAIKRAEAGGFLVTLGTGEPSLVSDGNEVRPLIDNVEAWGHIGAAFQAAQRSIEFTQLNFFTPRFAADPRDEAAVLVFGFEPPPPTTSTPRAVTERDLRPEVTLREKGRRAGLSIRVLLDHMAIPFPFLTWAVDQVHDRLNVWRNPTDAEEARDYFRRSDATGVKVLPFLPAFYRRMHMKMAFVDVRAETGGEAISVASPFRPGYLDGPGHAIDDPARGGAADTAFPLHDVSMSMKGPAVADAYDAFRLHWNAALPAEDAQDRVEGIARPAKRAGGPESIAALQIVRTLDDGLFDERSDGERGILEGYLRAFAQAQRFIYLETQYLTNPTLADALLKAVSDRPALRVVIALNINPDIPTYPRQQQKLVNELFARLPAGRPPQVGVFTRWTFDRADPPARPRPRIAPIWLHSKVGVVDDVWATVGSANLDGASLDRVDAWAIPEFVDSRHSEQNVNILNGVDGQPATAVVETLRRRLWAEHLGIAADDPALTLRTGAEALDLWNVQAQAALQALRAPSTAPAGSAYVLPYPVGEPLSCRCCASHETPRKHLDVLGVTKDIDAVKSVRGFDYKTGDWDPRTPLQIDG</sequence>
<feature type="domain" description="PLD phosphodiesterase" evidence="1">
    <location>
        <begin position="505"/>
        <end position="528"/>
    </location>
</feature>